<protein>
    <submittedName>
        <fullName evidence="2">Uncharacterized protein</fullName>
    </submittedName>
</protein>
<evidence type="ECO:0000313" key="3">
    <source>
        <dbReference type="Proteomes" id="UP000054560"/>
    </source>
</evidence>
<sequence>AIPSPPSLDTGDQDARGGSGVPNNQVELTGTPTDQKIESRRGVHSGIRRRALGERRVYDVAVDMAVDDDKLSVKGFKMHDKRYGKAVEMRVGPKTIDGHVRAITEGLRNNRQQLAVIQEQQRLQIRLQTERQAQVQERERGYTQGIAQPIQHPRQVAEHEYEHGRTTAFSHDPQTEQHNHHQPQPQPHGRYEQRRRRQAVTDEEGTHDDTTHTEQETLGQ</sequence>
<organism evidence="2 3">
    <name type="scientific">Sphaeroforma arctica JP610</name>
    <dbReference type="NCBI Taxonomy" id="667725"/>
    <lineage>
        <taxon>Eukaryota</taxon>
        <taxon>Ichthyosporea</taxon>
        <taxon>Ichthyophonida</taxon>
        <taxon>Sphaeroforma</taxon>
    </lineage>
</organism>
<gene>
    <name evidence="2" type="ORF">SARC_17407</name>
</gene>
<feature type="compositionally biased region" description="Polar residues" evidence="1">
    <location>
        <begin position="21"/>
        <end position="34"/>
    </location>
</feature>
<evidence type="ECO:0000313" key="2">
    <source>
        <dbReference type="EMBL" id="KNC70071.1"/>
    </source>
</evidence>
<feature type="non-terminal residue" evidence="2">
    <location>
        <position position="220"/>
    </location>
</feature>
<feature type="non-terminal residue" evidence="2">
    <location>
        <position position="1"/>
    </location>
</feature>
<accession>A0A0L0F0B2</accession>
<dbReference type="GeneID" id="25917911"/>
<feature type="compositionally biased region" description="Basic and acidic residues" evidence="1">
    <location>
        <begin position="155"/>
        <end position="165"/>
    </location>
</feature>
<feature type="compositionally biased region" description="Basic and acidic residues" evidence="1">
    <location>
        <begin position="207"/>
        <end position="220"/>
    </location>
</feature>
<feature type="region of interest" description="Disordered" evidence="1">
    <location>
        <begin position="1"/>
        <end position="43"/>
    </location>
</feature>
<dbReference type="AlphaFoldDB" id="A0A0L0F0B2"/>
<dbReference type="Proteomes" id="UP000054560">
    <property type="component" value="Unassembled WGS sequence"/>
</dbReference>
<dbReference type="RefSeq" id="XP_014143973.1">
    <property type="nucleotide sequence ID" value="XM_014288498.1"/>
</dbReference>
<name>A0A0L0F0B2_9EUKA</name>
<evidence type="ECO:0000256" key="1">
    <source>
        <dbReference type="SAM" id="MobiDB-lite"/>
    </source>
</evidence>
<reference evidence="2 3" key="1">
    <citation type="submission" date="2011-02" db="EMBL/GenBank/DDBJ databases">
        <title>The Genome Sequence of Sphaeroforma arctica JP610.</title>
        <authorList>
            <consortium name="The Broad Institute Genome Sequencing Platform"/>
            <person name="Russ C."/>
            <person name="Cuomo C."/>
            <person name="Young S.K."/>
            <person name="Zeng Q."/>
            <person name="Gargeya S."/>
            <person name="Alvarado L."/>
            <person name="Berlin A."/>
            <person name="Chapman S.B."/>
            <person name="Chen Z."/>
            <person name="Freedman E."/>
            <person name="Gellesch M."/>
            <person name="Goldberg J."/>
            <person name="Griggs A."/>
            <person name="Gujja S."/>
            <person name="Heilman E."/>
            <person name="Heiman D."/>
            <person name="Howarth C."/>
            <person name="Mehta T."/>
            <person name="Neiman D."/>
            <person name="Pearson M."/>
            <person name="Roberts A."/>
            <person name="Saif S."/>
            <person name="Shea T."/>
            <person name="Shenoy N."/>
            <person name="Sisk P."/>
            <person name="Stolte C."/>
            <person name="Sykes S."/>
            <person name="White J."/>
            <person name="Yandava C."/>
            <person name="Burger G."/>
            <person name="Gray M.W."/>
            <person name="Holland P.W.H."/>
            <person name="King N."/>
            <person name="Lang F.B.F."/>
            <person name="Roger A.J."/>
            <person name="Ruiz-Trillo I."/>
            <person name="Haas B."/>
            <person name="Nusbaum C."/>
            <person name="Birren B."/>
        </authorList>
    </citation>
    <scope>NUCLEOTIDE SEQUENCE [LARGE SCALE GENOMIC DNA]</scope>
    <source>
        <strain evidence="2 3">JP610</strain>
    </source>
</reference>
<dbReference type="EMBL" id="KQ252248">
    <property type="protein sequence ID" value="KNC70071.1"/>
    <property type="molecule type" value="Genomic_DNA"/>
</dbReference>
<feature type="region of interest" description="Disordered" evidence="1">
    <location>
        <begin position="144"/>
        <end position="220"/>
    </location>
</feature>
<keyword evidence="3" id="KW-1185">Reference proteome</keyword>
<proteinExistence type="predicted"/>